<sequence length="436" mass="50473">MKFYDRKTELENLDLTRVRSMENSSFTVLIGRRRIGKTALLLRSVKNQKHLYLFVSRNTEPLLCAQFQKEAEAALGLRIFGAISRFRDLFEQLLLFAEKEHYTLIIDEFQELERVNPAIFSDIQNLWDRYKDSIKINFLVCGSIYSMMIRIFENSKEPLFGRLNSKITLRPFTISVIKKILGDYNPEYTQEDMLCLYMLTGGIPRYIGQLLDAGAVDTGKMLDAIIHPDSPFLNEGKELLISEFGKEYGTYFSILQLIARGMTTQSEVDSVIGKNTGAYLSILEKEYSLITKNRPLFSKPESRNARWKISDQYLRFWFRFIYPNQSLIETGRSLLLKKLILKDYETYSGPVLEDYFRNKIMENSAVSGMGAWWDKKGENEIDIVTLNDLDKTATVIEVKRNLKKISIPLLITKAEKIAEKLSGYKIEYKGLSLKDM</sequence>
<evidence type="ECO:0000313" key="3">
    <source>
        <dbReference type="EMBL" id="AEF83712.1"/>
    </source>
</evidence>
<dbReference type="Gene3D" id="3.40.50.300">
    <property type="entry name" value="P-loop containing nucleotide triphosphate hydrolases"/>
    <property type="match status" value="1"/>
</dbReference>
<evidence type="ECO:0000259" key="1">
    <source>
        <dbReference type="Pfam" id="PF01637"/>
    </source>
</evidence>
<dbReference type="InterPro" id="IPR027417">
    <property type="entry name" value="P-loop_NTPase"/>
</dbReference>
<organism evidence="3 4">
    <name type="scientific">Treponema primitia (strain ATCC BAA-887 / DSM 12427 / ZAS-2)</name>
    <dbReference type="NCBI Taxonomy" id="545694"/>
    <lineage>
        <taxon>Bacteria</taxon>
        <taxon>Pseudomonadati</taxon>
        <taxon>Spirochaetota</taxon>
        <taxon>Spirochaetia</taxon>
        <taxon>Spirochaetales</taxon>
        <taxon>Treponemataceae</taxon>
        <taxon>Treponema</taxon>
    </lineage>
</organism>
<dbReference type="GO" id="GO:0005524">
    <property type="term" value="F:ATP binding"/>
    <property type="evidence" value="ECO:0007669"/>
    <property type="project" value="InterPro"/>
</dbReference>
<feature type="domain" description="ATPase" evidence="1">
    <location>
        <begin position="3"/>
        <end position="210"/>
    </location>
</feature>
<dbReference type="PANTHER" id="PTHR34704:SF1">
    <property type="entry name" value="ATPASE"/>
    <property type="match status" value="1"/>
</dbReference>
<proteinExistence type="predicted"/>
<reference evidence="4" key="1">
    <citation type="submission" date="2009-12" db="EMBL/GenBank/DDBJ databases">
        <title>Complete sequence of Treponema primitia strain ZAS-2.</title>
        <authorList>
            <person name="Tetu S.G."/>
            <person name="Matson E."/>
            <person name="Ren Q."/>
            <person name="Seshadri R."/>
            <person name="Elbourne L."/>
            <person name="Hassan K.A."/>
            <person name="Durkin A."/>
            <person name="Radune D."/>
            <person name="Mohamoud Y."/>
            <person name="Shay R."/>
            <person name="Jin S."/>
            <person name="Zhang X."/>
            <person name="Lucey K."/>
            <person name="Ballor N.R."/>
            <person name="Ottesen E."/>
            <person name="Rosenthal R."/>
            <person name="Allen A."/>
            <person name="Leadbetter J.R."/>
            <person name="Paulsen I.T."/>
        </authorList>
    </citation>
    <scope>NUCLEOTIDE SEQUENCE [LARGE SCALE GENOMIC DNA]</scope>
    <source>
        <strain evidence="4">ATCC BAA-887 / DSM 12427 / ZAS-2</strain>
    </source>
</reference>
<dbReference type="RefSeq" id="WP_015706804.1">
    <property type="nucleotide sequence ID" value="NC_015578.1"/>
</dbReference>
<dbReference type="Pfam" id="PF01637">
    <property type="entry name" value="ATPase_2"/>
    <property type="match status" value="1"/>
</dbReference>
<dbReference type="PANTHER" id="PTHR34704">
    <property type="entry name" value="ATPASE"/>
    <property type="match status" value="1"/>
</dbReference>
<dbReference type="KEGG" id="tpi:TREPR_3489"/>
<dbReference type="AlphaFoldDB" id="F5YIY3"/>
<dbReference type="eggNOG" id="COG1672">
    <property type="taxonomic scope" value="Bacteria"/>
</dbReference>
<dbReference type="EMBL" id="CP001843">
    <property type="protein sequence ID" value="AEF83712.1"/>
    <property type="molecule type" value="Genomic_DNA"/>
</dbReference>
<dbReference type="Pfam" id="PF03008">
    <property type="entry name" value="DUF234"/>
    <property type="match status" value="1"/>
</dbReference>
<dbReference type="Proteomes" id="UP000009223">
    <property type="component" value="Chromosome"/>
</dbReference>
<evidence type="ECO:0000313" key="4">
    <source>
        <dbReference type="Proteomes" id="UP000009223"/>
    </source>
</evidence>
<gene>
    <name evidence="3" type="ordered locus">TREPR_3489</name>
</gene>
<name>F5YIY3_TREPZ</name>
<protein>
    <submittedName>
        <fullName evidence="3">Putative ATPase</fullName>
    </submittedName>
</protein>
<dbReference type="SUPFAM" id="SSF52540">
    <property type="entry name" value="P-loop containing nucleoside triphosphate hydrolases"/>
    <property type="match status" value="1"/>
</dbReference>
<keyword evidence="4" id="KW-1185">Reference proteome</keyword>
<feature type="domain" description="DUF234" evidence="2">
    <location>
        <begin position="317"/>
        <end position="399"/>
    </location>
</feature>
<dbReference type="InterPro" id="IPR011579">
    <property type="entry name" value="ATPase_dom"/>
</dbReference>
<reference evidence="3 4" key="2">
    <citation type="journal article" date="2011" name="ISME J.">
        <title>RNA-seq reveals cooperative metabolic interactions between two termite-gut spirochete species in co-culture.</title>
        <authorList>
            <person name="Rosenthal A.Z."/>
            <person name="Matson E.G."/>
            <person name="Eldar A."/>
            <person name="Leadbetter J.R."/>
        </authorList>
    </citation>
    <scope>NUCLEOTIDE SEQUENCE [LARGE SCALE GENOMIC DNA]</scope>
    <source>
        <strain evidence="4">ATCC BAA-887 / DSM 12427 / ZAS-2</strain>
    </source>
</reference>
<dbReference type="HOGENOM" id="CLU_041137_3_0_12"/>
<dbReference type="OrthoDB" id="9813134at2"/>
<accession>F5YIY3</accession>
<evidence type="ECO:0000259" key="2">
    <source>
        <dbReference type="Pfam" id="PF03008"/>
    </source>
</evidence>
<dbReference type="InterPro" id="IPR004256">
    <property type="entry name" value="DUF234"/>
</dbReference>
<dbReference type="STRING" id="545694.TREPR_3489"/>